<dbReference type="InterPro" id="IPR038883">
    <property type="entry name" value="AN11006-like"/>
</dbReference>
<evidence type="ECO:0000313" key="3">
    <source>
        <dbReference type="Proteomes" id="UP001583186"/>
    </source>
</evidence>
<comment type="caution">
    <text evidence="2">The sequence shown here is derived from an EMBL/GenBank/DDBJ whole genome shotgun (WGS) entry which is preliminary data.</text>
</comment>
<proteinExistence type="predicted"/>
<evidence type="ECO:0008006" key="4">
    <source>
        <dbReference type="Google" id="ProtNLM"/>
    </source>
</evidence>
<evidence type="ECO:0000256" key="1">
    <source>
        <dbReference type="SAM" id="MobiDB-lite"/>
    </source>
</evidence>
<feature type="region of interest" description="Disordered" evidence="1">
    <location>
        <begin position="1"/>
        <end position="23"/>
    </location>
</feature>
<evidence type="ECO:0000313" key="2">
    <source>
        <dbReference type="EMBL" id="KAL1902388.1"/>
    </source>
</evidence>
<reference evidence="2 3" key="1">
    <citation type="journal article" date="2024" name="IMA Fungus">
        <title>IMA Genome - F19 : A genome assembly and annotation guide to empower mycologists, including annotated draft genome sequences of Ceratocystis pirilliformis, Diaporthe australafricana, Fusarium ophioides, Paecilomyces lecythidis, and Sporothrix stenoceras.</title>
        <authorList>
            <person name="Aylward J."/>
            <person name="Wilson A.M."/>
            <person name="Visagie C.M."/>
            <person name="Spraker J."/>
            <person name="Barnes I."/>
            <person name="Buitendag C."/>
            <person name="Ceriani C."/>
            <person name="Del Mar Angel L."/>
            <person name="du Plessis D."/>
            <person name="Fuchs T."/>
            <person name="Gasser K."/>
            <person name="Kramer D."/>
            <person name="Li W."/>
            <person name="Munsamy K."/>
            <person name="Piso A."/>
            <person name="Price J.L."/>
            <person name="Sonnekus B."/>
            <person name="Thomas C."/>
            <person name="van der Nest A."/>
            <person name="van Dijk A."/>
            <person name="van Heerden A."/>
            <person name="van Vuuren N."/>
            <person name="Yilmaz N."/>
            <person name="Duong T.A."/>
            <person name="van der Merwe N.A."/>
            <person name="Wingfield M.J."/>
            <person name="Wingfield B.D."/>
        </authorList>
    </citation>
    <scope>NUCLEOTIDE SEQUENCE [LARGE SCALE GENOMIC DNA]</scope>
    <source>
        <strain evidence="2 3">CMW 5346</strain>
    </source>
</reference>
<dbReference type="EMBL" id="JAWCUI010000005">
    <property type="protein sequence ID" value="KAL1902388.1"/>
    <property type="molecule type" value="Genomic_DNA"/>
</dbReference>
<accession>A0ABR3ZNW5</accession>
<dbReference type="PANTHER" id="PTHR42085">
    <property type="entry name" value="F-BOX DOMAIN-CONTAINING PROTEIN"/>
    <property type="match status" value="1"/>
</dbReference>
<name>A0ABR3ZNW5_9PEZI</name>
<sequence length="602" mass="69502">MVQRRLEFYSQQPPQARQDEAARRTPSVSFLDLPYNVRHRIYTLVDLVRFCPININQEGLRAEALRTGAKKRTGYSCFYTARRFLGRDFGNETVPSCECPALPVALLYVSRSISDEVCHILYSENAFTISRSDLWGLSPLRNMGKRNAASLRRLTIRLNNSQCTFDFKIEAAFDMPPCHPLCQSHGIHDALLSNQTRQGGVVIQEWQDLCRTWGVHLEPGQLRLDFVCDTKDRATAEQISNTLTMLPQLQECSVRLGCKPHWDTRMLSLRTTRRLQEAPFKCSNDRSIGKRAYSYYLPTEILTRILEYSDLIAPYDLEWRPDGGFAPYDCCKSCTSTLDCCTCSKYYATHSTTCKCWLPPTALFLVNRQVHDAAMTIFYGRNRFVALPPGGRMNGNGYFISKTRKLLKDSEDPPLAQFLARIPQRAHALIRYLILVMPSTVPWYRRPAVEEDGGRVWVITKELVKQRLDLQQLQLSMYSETIFYIHSDDLSPCWADYAVAYSRMLGDLSVWRGLRDFFLYLQYPHPYRVRSFDKVAIPFEKALMGDDYNSIERGKWDEPLRLWYNGQSREGTVYGPNGTRVWPFFDEDPERSPPPPLAFEYA</sequence>
<dbReference type="PANTHER" id="PTHR42085:SF2">
    <property type="entry name" value="F-BOX DOMAIN-CONTAINING PROTEIN"/>
    <property type="match status" value="1"/>
</dbReference>
<protein>
    <recommendedName>
        <fullName evidence="4">F-box domain-containing protein</fullName>
    </recommendedName>
</protein>
<gene>
    <name evidence="2" type="ORF">Sste5346_001368</name>
</gene>
<dbReference type="Proteomes" id="UP001583186">
    <property type="component" value="Unassembled WGS sequence"/>
</dbReference>
<organism evidence="2 3">
    <name type="scientific">Sporothrix stenoceras</name>
    <dbReference type="NCBI Taxonomy" id="5173"/>
    <lineage>
        <taxon>Eukaryota</taxon>
        <taxon>Fungi</taxon>
        <taxon>Dikarya</taxon>
        <taxon>Ascomycota</taxon>
        <taxon>Pezizomycotina</taxon>
        <taxon>Sordariomycetes</taxon>
        <taxon>Sordariomycetidae</taxon>
        <taxon>Ophiostomatales</taxon>
        <taxon>Ophiostomataceae</taxon>
        <taxon>Sporothrix</taxon>
    </lineage>
</organism>
<keyword evidence="3" id="KW-1185">Reference proteome</keyword>